<name>A0ABT4ACN0_9BACT</name>
<accession>A0ABT4ACN0</accession>
<organism evidence="1 2">
    <name type="scientific">Archangium lansingense</name>
    <dbReference type="NCBI Taxonomy" id="2995310"/>
    <lineage>
        <taxon>Bacteria</taxon>
        <taxon>Pseudomonadati</taxon>
        <taxon>Myxococcota</taxon>
        <taxon>Myxococcia</taxon>
        <taxon>Myxococcales</taxon>
        <taxon>Cystobacterineae</taxon>
        <taxon>Archangiaceae</taxon>
        <taxon>Archangium</taxon>
    </lineage>
</organism>
<sequence length="76" mass="8403">MTSQNKKRYVIAVKHHANPTKPEWQERVALVPGVSLVGATPRRMQVDASTEAIEQVSQSLGDEFLIEELMGRTPGS</sequence>
<protein>
    <submittedName>
        <fullName evidence="1">Uncharacterized protein</fullName>
    </submittedName>
</protein>
<dbReference type="RefSeq" id="WP_267538149.1">
    <property type="nucleotide sequence ID" value="NZ_JAPNKA010000001.1"/>
</dbReference>
<evidence type="ECO:0000313" key="1">
    <source>
        <dbReference type="EMBL" id="MCY1079428.1"/>
    </source>
</evidence>
<gene>
    <name evidence="1" type="ORF">OV287_33720</name>
</gene>
<reference evidence="1 2" key="1">
    <citation type="submission" date="2022-11" db="EMBL/GenBank/DDBJ databases">
        <title>Minimal conservation of predation-associated metabolite biosynthetic gene clusters underscores biosynthetic potential of Myxococcota including descriptions for ten novel species: Archangium lansinium sp. nov., Myxococcus landrumus sp. nov., Nannocystis bai.</title>
        <authorList>
            <person name="Ahearne A."/>
            <person name="Stevens C."/>
            <person name="Phillips K."/>
        </authorList>
    </citation>
    <scope>NUCLEOTIDE SEQUENCE [LARGE SCALE GENOMIC DNA]</scope>
    <source>
        <strain evidence="1 2">MIWBW</strain>
    </source>
</reference>
<proteinExistence type="predicted"/>
<evidence type="ECO:0000313" key="2">
    <source>
        <dbReference type="Proteomes" id="UP001207654"/>
    </source>
</evidence>
<comment type="caution">
    <text evidence="1">The sequence shown here is derived from an EMBL/GenBank/DDBJ whole genome shotgun (WGS) entry which is preliminary data.</text>
</comment>
<dbReference type="Proteomes" id="UP001207654">
    <property type="component" value="Unassembled WGS sequence"/>
</dbReference>
<keyword evidence="2" id="KW-1185">Reference proteome</keyword>
<dbReference type="EMBL" id="JAPNKA010000001">
    <property type="protein sequence ID" value="MCY1079428.1"/>
    <property type="molecule type" value="Genomic_DNA"/>
</dbReference>